<accession>A0AAP4PCG5</accession>
<proteinExistence type="predicted"/>
<protein>
    <submittedName>
        <fullName evidence="1">Uncharacterized protein</fullName>
    </submittedName>
</protein>
<dbReference type="AlphaFoldDB" id="A0AAP4PCG5"/>
<evidence type="ECO:0000313" key="1">
    <source>
        <dbReference type="EMBL" id="MDN5133538.1"/>
    </source>
</evidence>
<dbReference type="RefSeq" id="WP_151945123.1">
    <property type="nucleotide sequence ID" value="NZ_CABVQV010000008.1"/>
</dbReference>
<gene>
    <name evidence="1" type="ORF">PJV92_12515</name>
</gene>
<dbReference type="Proteomes" id="UP001171508">
    <property type="component" value="Unassembled WGS sequence"/>
</dbReference>
<name>A0AAP4PCG5_9BACT</name>
<evidence type="ECO:0000313" key="2">
    <source>
        <dbReference type="Proteomes" id="UP001171508"/>
    </source>
</evidence>
<comment type="caution">
    <text evidence="1">The sequence shown here is derived from an EMBL/GenBank/DDBJ whole genome shotgun (WGS) entry which is preliminary data.</text>
</comment>
<reference evidence="1" key="1">
    <citation type="journal article" date="2023" name="Microorganisms">
        <title>Genomic Characterization of Arcobacter butzleri Strains Isolated from Various Sources in Lithuania.</title>
        <authorList>
            <person name="Uljanovas D."/>
            <person name="Golz G."/>
            <person name="Fleischmann S."/>
            <person name="Kudirkiene E."/>
            <person name="Kasetiene N."/>
            <person name="Grineviciene A."/>
            <person name="Tamuleviciene E."/>
            <person name="Aksomaitiene J."/>
            <person name="Alter T."/>
            <person name="Malakauskas M."/>
        </authorList>
    </citation>
    <scope>NUCLEOTIDE SEQUENCE</scope>
    <source>
        <strain evidence="1">H19</strain>
    </source>
</reference>
<dbReference type="EMBL" id="JAQJJM010000085">
    <property type="protein sequence ID" value="MDN5133538.1"/>
    <property type="molecule type" value="Genomic_DNA"/>
</dbReference>
<organism evidence="1 2">
    <name type="scientific">Aliarcobacter butzleri</name>
    <dbReference type="NCBI Taxonomy" id="28197"/>
    <lineage>
        <taxon>Bacteria</taxon>
        <taxon>Pseudomonadati</taxon>
        <taxon>Campylobacterota</taxon>
        <taxon>Epsilonproteobacteria</taxon>
        <taxon>Campylobacterales</taxon>
        <taxon>Arcobacteraceae</taxon>
        <taxon>Aliarcobacter</taxon>
    </lineage>
</organism>
<reference evidence="1" key="2">
    <citation type="submission" date="2023-01" db="EMBL/GenBank/DDBJ databases">
        <authorList>
            <person name="Uljanovas D."/>
        </authorList>
    </citation>
    <scope>NUCLEOTIDE SEQUENCE</scope>
    <source>
        <strain evidence="1">H19</strain>
    </source>
</reference>
<sequence>MFIIKEYSMAIKLDEENKILYAYDIKNNVVDENSKHILSEVNNLIYEKIKSHFKINPKDYFLNINHYTNEEDEYLESIEIANIIKERSINKNESTKMITQNEMLNYLENKLESSKI</sequence>